<evidence type="ECO:0000313" key="3">
    <source>
        <dbReference type="Proteomes" id="UP001320899"/>
    </source>
</evidence>
<dbReference type="EMBL" id="JAOWLB010000020">
    <property type="protein sequence ID" value="MCV2890677.1"/>
    <property type="molecule type" value="Genomic_DNA"/>
</dbReference>
<dbReference type="RefSeq" id="WP_263830300.1">
    <property type="nucleotide sequence ID" value="NZ_JAOWLB010000020.1"/>
</dbReference>
<dbReference type="Pfam" id="PF08937">
    <property type="entry name" value="ThsB_TIR"/>
    <property type="match status" value="1"/>
</dbReference>
<reference evidence="2 3" key="1">
    <citation type="submission" date="2022-10" db="EMBL/GenBank/DDBJ databases">
        <title>Ruegeria sp. nov., isolated from ocean surface sediments.</title>
        <authorList>
            <person name="He W."/>
            <person name="Xue H.-P."/>
            <person name="Zhang D.-F."/>
        </authorList>
    </citation>
    <scope>NUCLEOTIDE SEQUENCE [LARGE SCALE GENOMIC DNA]</scope>
    <source>
        <strain evidence="2 3">XHP0148</strain>
    </source>
</reference>
<dbReference type="Proteomes" id="UP001320899">
    <property type="component" value="Unassembled WGS sequence"/>
</dbReference>
<protein>
    <submittedName>
        <fullName evidence="2">TIR domain-containing protein</fullName>
    </submittedName>
</protein>
<accession>A0ABT3AQY6</accession>
<organism evidence="2 3">
    <name type="scientific">Ruegeria aquimaris</name>
    <dbReference type="NCBI Taxonomy" id="2984333"/>
    <lineage>
        <taxon>Bacteria</taxon>
        <taxon>Pseudomonadati</taxon>
        <taxon>Pseudomonadota</taxon>
        <taxon>Alphaproteobacteria</taxon>
        <taxon>Rhodobacterales</taxon>
        <taxon>Roseobacteraceae</taxon>
        <taxon>Ruegeria</taxon>
    </lineage>
</organism>
<proteinExistence type="predicted"/>
<keyword evidence="3" id="KW-1185">Reference proteome</keyword>
<gene>
    <name evidence="2" type="ORF">OE747_20255</name>
</gene>
<dbReference type="Gene3D" id="3.40.50.11200">
    <property type="match status" value="1"/>
</dbReference>
<dbReference type="InterPro" id="IPR015032">
    <property type="entry name" value="ThsB__TIR-like_domain"/>
</dbReference>
<feature type="domain" description="Thoeris protein ThsB TIR-like" evidence="1">
    <location>
        <begin position="8"/>
        <end position="110"/>
    </location>
</feature>
<evidence type="ECO:0000259" key="1">
    <source>
        <dbReference type="Pfam" id="PF08937"/>
    </source>
</evidence>
<sequence>MVNRTGTYIAFDGLGQQDPTKSDFRYYATIQGWSASKSSDFRLTNSHEKASAVRDTSKLATLQASIRQRLQASKNMLIVLSNDTRKSGSVLSWEIEKAVDSYDLPLIIAHTGFDYVMNPKGLSDRWPATLATRLNNGSAKAIHIPFKQDAIFDAIQRFTVNGEKLNGSFTYYDEATHRRWGYIR</sequence>
<evidence type="ECO:0000313" key="2">
    <source>
        <dbReference type="EMBL" id="MCV2890677.1"/>
    </source>
</evidence>
<name>A0ABT3AQY6_9RHOB</name>
<comment type="caution">
    <text evidence="2">The sequence shown here is derived from an EMBL/GenBank/DDBJ whole genome shotgun (WGS) entry which is preliminary data.</text>
</comment>